<proteinExistence type="predicted"/>
<protein>
    <recommendedName>
        <fullName evidence="3">Secreted protein</fullName>
    </recommendedName>
</protein>
<accession>A0ABR1M528</accession>
<sequence>MRVATADRWIRLALLCTRCTTVVGPVWLCFSGLAGHVVENALAMYITFGSAVLVQSGSPATQKFAPAILQPPIFAALHHPPVLLVPVRPSLRPGHAACRLIALSRFSLAQHSRDLRLPTT</sequence>
<dbReference type="GeneID" id="92027540"/>
<evidence type="ECO:0000313" key="2">
    <source>
        <dbReference type="Proteomes" id="UP001360953"/>
    </source>
</evidence>
<comment type="caution">
    <text evidence="1">The sequence shown here is derived from an EMBL/GenBank/DDBJ whole genome shotgun (WGS) entry which is preliminary data.</text>
</comment>
<dbReference type="Proteomes" id="UP001360953">
    <property type="component" value="Unassembled WGS sequence"/>
</dbReference>
<evidence type="ECO:0008006" key="3">
    <source>
        <dbReference type="Google" id="ProtNLM"/>
    </source>
</evidence>
<evidence type="ECO:0000313" key="1">
    <source>
        <dbReference type="EMBL" id="KAK7542700.1"/>
    </source>
</evidence>
<keyword evidence="2" id="KW-1185">Reference proteome</keyword>
<dbReference type="EMBL" id="JBBPEH010000002">
    <property type="protein sequence ID" value="KAK7542700.1"/>
    <property type="molecule type" value="Genomic_DNA"/>
</dbReference>
<gene>
    <name evidence="1" type="ORF">J3D65DRAFT_226423</name>
</gene>
<reference evidence="1 2" key="1">
    <citation type="submission" date="2024-04" db="EMBL/GenBank/DDBJ databases">
        <title>Phyllosticta paracitricarpa is synonymous to the EU quarantine fungus P. citricarpa based on phylogenomic analyses.</title>
        <authorList>
            <consortium name="Lawrence Berkeley National Laboratory"/>
            <person name="Van ingen-buijs V.A."/>
            <person name="Van westerhoven A.C."/>
            <person name="Haridas S."/>
            <person name="Skiadas P."/>
            <person name="Martin F."/>
            <person name="Groenewald J.Z."/>
            <person name="Crous P.W."/>
            <person name="Seidl M.F."/>
        </authorList>
    </citation>
    <scope>NUCLEOTIDE SEQUENCE [LARGE SCALE GENOMIC DNA]</scope>
    <source>
        <strain evidence="1 2">CPC 17464</strain>
    </source>
</reference>
<organism evidence="1 2">
    <name type="scientific">Phyllosticta citribraziliensis</name>
    <dbReference type="NCBI Taxonomy" id="989973"/>
    <lineage>
        <taxon>Eukaryota</taxon>
        <taxon>Fungi</taxon>
        <taxon>Dikarya</taxon>
        <taxon>Ascomycota</taxon>
        <taxon>Pezizomycotina</taxon>
        <taxon>Dothideomycetes</taxon>
        <taxon>Dothideomycetes incertae sedis</taxon>
        <taxon>Botryosphaeriales</taxon>
        <taxon>Phyllostictaceae</taxon>
        <taxon>Phyllosticta</taxon>
    </lineage>
</organism>
<dbReference type="RefSeq" id="XP_066658993.1">
    <property type="nucleotide sequence ID" value="XM_066794634.1"/>
</dbReference>
<name>A0ABR1M528_9PEZI</name>